<dbReference type="InterPro" id="IPR008323">
    <property type="entry name" value="UCP033563"/>
</dbReference>
<dbReference type="PIRSF" id="PIRSF033563">
    <property type="entry name" value="UCP033563"/>
    <property type="match status" value="1"/>
</dbReference>
<dbReference type="PANTHER" id="PTHR36454">
    <property type="entry name" value="LMO2823 PROTEIN"/>
    <property type="match status" value="1"/>
</dbReference>
<accession>A0A0F9FF25</accession>
<sequence>MADLQPFKAIRYAPDIDLSRVICPPFDVISPQEQRRLYGLSPHNAVRLELPRGDGDPYQAAAKTLREWMAKGALVRDETPAFYVYEQEFRHGDETYRRRILFGRLLLEPWDKGTVLPHEHTFSGPKEDRLKLLRSLRLNTSPIFLLYADSRRQIAPLMARAVSARPSLQYTDEDGLAHVLWRIDDPHLGAAITRGLDGEKLYVADGHHRYETALTYRDERRAGSPTSHLGDEREAFVLAALAAVDDPGLLVLPIHRLANVGVSLERALDGLSSLFEIETRPSLADLLPDMRERGRTVHTFGLIAAGSPDLFLLTLLDPEAAEPYLPGDRSPFWRHLDASIATHVILRHALSLTDAQMENIQTVWYEENAESALAEVRQGWARYAVLLNPVSPRRILAVADGGERMPQKSTFFYPKIPTGLLFNPLFGP</sequence>
<protein>
    <recommendedName>
        <fullName evidence="2">DUF1015 domain-containing protein</fullName>
    </recommendedName>
</protein>
<reference evidence="1" key="1">
    <citation type="journal article" date="2015" name="Nature">
        <title>Complex archaea that bridge the gap between prokaryotes and eukaryotes.</title>
        <authorList>
            <person name="Spang A."/>
            <person name="Saw J.H."/>
            <person name="Jorgensen S.L."/>
            <person name="Zaremba-Niedzwiedzka K."/>
            <person name="Martijn J."/>
            <person name="Lind A.E."/>
            <person name="van Eijk R."/>
            <person name="Schleper C."/>
            <person name="Guy L."/>
            <person name="Ettema T.J."/>
        </authorList>
    </citation>
    <scope>NUCLEOTIDE SEQUENCE</scope>
</reference>
<dbReference type="AlphaFoldDB" id="A0A0F9FF25"/>
<evidence type="ECO:0000313" key="1">
    <source>
        <dbReference type="EMBL" id="KKL49722.1"/>
    </source>
</evidence>
<proteinExistence type="predicted"/>
<gene>
    <name evidence="1" type="ORF">LCGC14_2312670</name>
</gene>
<dbReference type="PANTHER" id="PTHR36454:SF1">
    <property type="entry name" value="DUF1015 DOMAIN-CONTAINING PROTEIN"/>
    <property type="match status" value="1"/>
</dbReference>
<name>A0A0F9FF25_9ZZZZ</name>
<evidence type="ECO:0008006" key="2">
    <source>
        <dbReference type="Google" id="ProtNLM"/>
    </source>
</evidence>
<comment type="caution">
    <text evidence="1">The sequence shown here is derived from an EMBL/GenBank/DDBJ whole genome shotgun (WGS) entry which is preliminary data.</text>
</comment>
<dbReference type="Pfam" id="PF06245">
    <property type="entry name" value="DUF1015"/>
    <property type="match status" value="1"/>
</dbReference>
<organism evidence="1">
    <name type="scientific">marine sediment metagenome</name>
    <dbReference type="NCBI Taxonomy" id="412755"/>
    <lineage>
        <taxon>unclassified sequences</taxon>
        <taxon>metagenomes</taxon>
        <taxon>ecological metagenomes</taxon>
    </lineage>
</organism>
<dbReference type="EMBL" id="LAZR01032859">
    <property type="protein sequence ID" value="KKL49722.1"/>
    <property type="molecule type" value="Genomic_DNA"/>
</dbReference>